<evidence type="ECO:0000256" key="1">
    <source>
        <dbReference type="SAM" id="MobiDB-lite"/>
    </source>
</evidence>
<protein>
    <recommendedName>
        <fullName evidence="3">Myb-like domain-containing protein</fullName>
    </recommendedName>
</protein>
<feature type="compositionally biased region" description="Low complexity" evidence="1">
    <location>
        <begin position="13"/>
        <end position="24"/>
    </location>
</feature>
<accession>A0A2P2L4W3</accession>
<dbReference type="EMBL" id="GGEC01032550">
    <property type="protein sequence ID" value="MBX13034.1"/>
    <property type="molecule type" value="Transcribed_RNA"/>
</dbReference>
<reference evidence="2" key="1">
    <citation type="submission" date="2018-02" db="EMBL/GenBank/DDBJ databases">
        <title>Rhizophora mucronata_Transcriptome.</title>
        <authorList>
            <person name="Meera S.P."/>
            <person name="Sreeshan A."/>
            <person name="Augustine A."/>
        </authorList>
    </citation>
    <scope>NUCLEOTIDE SEQUENCE</scope>
    <source>
        <tissue evidence="2">Leaf</tissue>
    </source>
</reference>
<proteinExistence type="predicted"/>
<feature type="region of interest" description="Disordered" evidence="1">
    <location>
        <begin position="292"/>
        <end position="312"/>
    </location>
</feature>
<sequence>MDYIDQLSPDIAYKSSQSSDGQGKDSYLTCQGVEKLAAGSVIEVSDVESGASNSYSHSLWMNNETLEADNLSIFPEYFENSQHLRAFLQSGEFFSPLDCPFQKPIPVGPEHQALIPEWNSQGWKTSSKQLDNSDSEVAVAVAVEKFSDPGSTTDADCEERLMGTCVLPMPQLEASASSDCRGTEYECNCLDGGSIRCVVQHIMEARQKLRDNLGEETFEGLGFCDMGEEVAHKFSEEEEQAFYEVVLSHPASMAKNFWEHLSAAFPCRGKKELVSYYFNVFVLRKRAQQNRFDPRNVDSDDDEWQGGDAGMAEEDEDSVVESLTMQDAPFYSQQYQAEECNEYIEDEDDTVAYKESANKVGFSVSADEEFEGHVYNVLGAQVAISSGDYSGNGGLEHLSELPSSGGDDCDVRDDSCTSFECHQDNIDCFPPF</sequence>
<dbReference type="AlphaFoldDB" id="A0A2P2L4W3"/>
<feature type="compositionally biased region" description="Acidic residues" evidence="1">
    <location>
        <begin position="299"/>
        <end position="312"/>
    </location>
</feature>
<evidence type="ECO:0008006" key="3">
    <source>
        <dbReference type="Google" id="ProtNLM"/>
    </source>
</evidence>
<organism evidence="2">
    <name type="scientific">Rhizophora mucronata</name>
    <name type="common">Asiatic mangrove</name>
    <dbReference type="NCBI Taxonomy" id="61149"/>
    <lineage>
        <taxon>Eukaryota</taxon>
        <taxon>Viridiplantae</taxon>
        <taxon>Streptophyta</taxon>
        <taxon>Embryophyta</taxon>
        <taxon>Tracheophyta</taxon>
        <taxon>Spermatophyta</taxon>
        <taxon>Magnoliopsida</taxon>
        <taxon>eudicotyledons</taxon>
        <taxon>Gunneridae</taxon>
        <taxon>Pentapetalae</taxon>
        <taxon>rosids</taxon>
        <taxon>fabids</taxon>
        <taxon>Malpighiales</taxon>
        <taxon>Rhizophoraceae</taxon>
        <taxon>Rhizophora</taxon>
    </lineage>
</organism>
<evidence type="ECO:0000313" key="2">
    <source>
        <dbReference type="EMBL" id="MBX13034.1"/>
    </source>
</evidence>
<dbReference type="InterPro" id="IPR001005">
    <property type="entry name" value="SANT/Myb"/>
</dbReference>
<name>A0A2P2L4W3_RHIMU</name>
<dbReference type="CDD" id="cd00167">
    <property type="entry name" value="SANT"/>
    <property type="match status" value="1"/>
</dbReference>
<dbReference type="PANTHER" id="PTHR46872">
    <property type="entry name" value="DNA BINDING PROTEIN"/>
    <property type="match status" value="1"/>
</dbReference>
<dbReference type="PANTHER" id="PTHR46872:SF4">
    <property type="entry name" value="MYB-LIKE DOMAIN-CONTAINING PROTEIN"/>
    <property type="match status" value="1"/>
</dbReference>
<feature type="region of interest" description="Disordered" evidence="1">
    <location>
        <begin position="1"/>
        <end position="24"/>
    </location>
</feature>